<dbReference type="Pfam" id="PF12705">
    <property type="entry name" value="PDDEXK_1"/>
    <property type="match status" value="1"/>
</dbReference>
<dbReference type="AlphaFoldDB" id="A0A0M9U3F8"/>
<dbReference type="EMBL" id="DF967975">
    <property type="protein sequence ID" value="GAP19736.1"/>
    <property type="molecule type" value="Genomic_DNA"/>
</dbReference>
<name>A0A0M9U3F8_9CHLR</name>
<comment type="function">
    <text evidence="16">CRISPR (clustered regularly interspaced short palindromic repeat) is an adaptive immune system that provides protection against mobile genetic elements (viruses, transposable elements and conjugative plasmids). CRISPR clusters contain sequences complementary to antecedent mobile elements and target invading nucleic acids. CRISPR clusters are transcribed and processed into CRISPR RNA (crRNA).</text>
</comment>
<dbReference type="RefSeq" id="WP_113918809.1">
    <property type="nucleotide sequence ID" value="NZ_BBXZ01000189.1"/>
</dbReference>
<keyword evidence="14" id="KW-0234">DNA repair</keyword>
<evidence type="ECO:0000256" key="6">
    <source>
        <dbReference type="ARBA" id="ARBA00022723"/>
    </source>
</evidence>
<keyword evidence="11 16" id="KW-0408">Iron</keyword>
<comment type="cofactor">
    <cofactor evidence="1">
        <name>[4Fe-4S] cluster</name>
        <dbReference type="ChEBI" id="CHEBI:49883"/>
    </cofactor>
</comment>
<dbReference type="InterPro" id="IPR038726">
    <property type="entry name" value="PDDEXK_AddAB-type"/>
</dbReference>
<evidence type="ECO:0000256" key="12">
    <source>
        <dbReference type="ARBA" id="ARBA00023014"/>
    </source>
</evidence>
<dbReference type="GO" id="GO:0004386">
    <property type="term" value="F:helicase activity"/>
    <property type="evidence" value="ECO:0007669"/>
    <property type="project" value="UniProtKB-KW"/>
</dbReference>
<evidence type="ECO:0000256" key="14">
    <source>
        <dbReference type="ARBA" id="ARBA00023204"/>
    </source>
</evidence>
<evidence type="ECO:0000256" key="3">
    <source>
        <dbReference type="ARBA" id="ARBA00012768"/>
    </source>
</evidence>
<reference evidence="19" key="1">
    <citation type="journal article" date="2015" name="Genome Announc.">
        <title>Draft Genome Sequences of Anaerolinea thermolimosa IMO-1, Bellilinea caldifistulae GOMI-1, Leptolinea tardivitalis YMTK-2, Levilinea saccharolytica KIBI-1, Longilinea arvoryzae KOME-1, Previously Described as Members of the Class Anaerolineae (Chloroflexi).</title>
        <authorList>
            <person name="Matsuura N."/>
            <person name="Tourlousse M.D."/>
            <person name="Ohashi A."/>
            <person name="Hugenholtz P."/>
            <person name="Sekiguchi Y."/>
        </authorList>
    </citation>
    <scope>NUCLEOTIDE SEQUENCE</scope>
    <source>
        <strain evidence="19">KIBI-1</strain>
    </source>
</reference>
<dbReference type="InterPro" id="IPR011604">
    <property type="entry name" value="PDDEXK-like_dom_sf"/>
</dbReference>
<comment type="cofactor">
    <cofactor evidence="16">
        <name>Mg(2+)</name>
        <dbReference type="ChEBI" id="CHEBI:18420"/>
    </cofactor>
    <cofactor evidence="16">
        <name>Mn(2+)</name>
        <dbReference type="ChEBI" id="CHEBI:29035"/>
    </cofactor>
    <text evidence="16">Mg(2+) or Mn(2+) required for ssDNA cleavage activity.</text>
</comment>
<evidence type="ECO:0000256" key="5">
    <source>
        <dbReference type="ARBA" id="ARBA00022722"/>
    </source>
</evidence>
<evidence type="ECO:0000256" key="2">
    <source>
        <dbReference type="ARBA" id="ARBA00009189"/>
    </source>
</evidence>
<feature type="transmembrane region" description="Helical" evidence="17">
    <location>
        <begin position="6"/>
        <end position="24"/>
    </location>
</feature>
<dbReference type="InterPro" id="IPR013343">
    <property type="entry name" value="CRISPR-assoc_prot_Cas4"/>
</dbReference>
<dbReference type="PANTHER" id="PTHR36531:SF6">
    <property type="entry name" value="DNA REPLICATION ATP-DEPENDENT HELICASE_NUCLEASE DNA2"/>
    <property type="match status" value="1"/>
</dbReference>
<dbReference type="NCBIfam" id="TIGR00372">
    <property type="entry name" value="cas4"/>
    <property type="match status" value="1"/>
</dbReference>
<keyword evidence="7" id="KW-0227">DNA damage</keyword>
<keyword evidence="6 16" id="KW-0479">Metal-binding</keyword>
<sequence>MSAGVIGVFVLAAALLAAAVVFFIQAARRQRQTGLPVGKVVYSDTGLWREVEKPLFDSLLGLTGRPDYVVDENGRLTPVEVKSSWAPPVPYDSHLYQLAAYCLLVEKKTGVRPAHGFLHYRNRTLSIPYTEDLETRLLDLLAEMRLAERRGAAERSHEDPARCARCGYRSICDQRL</sequence>
<dbReference type="PANTHER" id="PTHR36531">
    <property type="entry name" value="CRISPR-ASSOCIATED EXONUCLEASE CAS4"/>
    <property type="match status" value="1"/>
</dbReference>
<dbReference type="GO" id="GO:0051607">
    <property type="term" value="P:defense response to virus"/>
    <property type="evidence" value="ECO:0007669"/>
    <property type="project" value="UniProtKB-KW"/>
</dbReference>
<dbReference type="GO" id="GO:0006281">
    <property type="term" value="P:DNA repair"/>
    <property type="evidence" value="ECO:0007669"/>
    <property type="project" value="UniProtKB-KW"/>
</dbReference>
<keyword evidence="9" id="KW-0067">ATP-binding</keyword>
<keyword evidence="17" id="KW-1133">Transmembrane helix</keyword>
<keyword evidence="5 16" id="KW-0540">Nuclease</keyword>
<dbReference type="EC" id="3.1.12.1" evidence="3 16"/>
<protein>
    <recommendedName>
        <fullName evidence="4 16">CRISPR-associated exonuclease Cas4</fullName>
        <ecNumber evidence="3 16">3.1.12.1</ecNumber>
    </recommendedName>
</protein>
<keyword evidence="12 16" id="KW-0411">Iron-sulfur</keyword>
<accession>A0A0M9U3F8</accession>
<evidence type="ECO:0000256" key="4">
    <source>
        <dbReference type="ARBA" id="ARBA00020049"/>
    </source>
</evidence>
<evidence type="ECO:0000256" key="9">
    <source>
        <dbReference type="ARBA" id="ARBA00022806"/>
    </source>
</evidence>
<keyword evidence="9" id="KW-0347">Helicase</keyword>
<evidence type="ECO:0000256" key="8">
    <source>
        <dbReference type="ARBA" id="ARBA00022801"/>
    </source>
</evidence>
<dbReference type="InterPro" id="IPR051827">
    <property type="entry name" value="Cas4_exonuclease"/>
</dbReference>
<keyword evidence="10 16" id="KW-0269">Exonuclease</keyword>
<evidence type="ECO:0000256" key="13">
    <source>
        <dbReference type="ARBA" id="ARBA00023118"/>
    </source>
</evidence>
<evidence type="ECO:0000256" key="16">
    <source>
        <dbReference type="RuleBase" id="RU365022"/>
    </source>
</evidence>
<keyword evidence="8 16" id="KW-0378">Hydrolase</keyword>
<comment type="similarity">
    <text evidence="2 16">Belongs to the CRISPR-associated exonuclease Cas4 family.</text>
</comment>
<dbReference type="GO" id="GO:0046872">
    <property type="term" value="F:metal ion binding"/>
    <property type="evidence" value="ECO:0007669"/>
    <property type="project" value="UniProtKB-KW"/>
</dbReference>
<evidence type="ECO:0000256" key="11">
    <source>
        <dbReference type="ARBA" id="ARBA00023004"/>
    </source>
</evidence>
<keyword evidence="9" id="KW-0547">Nucleotide-binding</keyword>
<evidence type="ECO:0000259" key="18">
    <source>
        <dbReference type="Pfam" id="PF12705"/>
    </source>
</evidence>
<evidence type="ECO:0000256" key="17">
    <source>
        <dbReference type="SAM" id="Phobius"/>
    </source>
</evidence>
<organism evidence="19">
    <name type="scientific">Levilinea saccharolytica</name>
    <dbReference type="NCBI Taxonomy" id="229921"/>
    <lineage>
        <taxon>Bacteria</taxon>
        <taxon>Bacillati</taxon>
        <taxon>Chloroflexota</taxon>
        <taxon>Anaerolineae</taxon>
        <taxon>Anaerolineales</taxon>
        <taxon>Anaerolineaceae</taxon>
        <taxon>Levilinea</taxon>
    </lineage>
</organism>
<evidence type="ECO:0000256" key="15">
    <source>
        <dbReference type="ARBA" id="ARBA00023211"/>
    </source>
</evidence>
<keyword evidence="17" id="KW-0472">Membrane</keyword>
<keyword evidence="15 16" id="KW-0464">Manganese</keyword>
<proteinExistence type="inferred from homology"/>
<evidence type="ECO:0000256" key="7">
    <source>
        <dbReference type="ARBA" id="ARBA00022763"/>
    </source>
</evidence>
<keyword evidence="13 16" id="KW-0051">Antiviral defense</keyword>
<feature type="domain" description="PD-(D/E)XK endonuclease-like" evidence="18">
    <location>
        <begin position="46"/>
        <end position="173"/>
    </location>
</feature>
<evidence type="ECO:0000256" key="1">
    <source>
        <dbReference type="ARBA" id="ARBA00001966"/>
    </source>
</evidence>
<dbReference type="GO" id="GO:0051536">
    <property type="term" value="F:iron-sulfur cluster binding"/>
    <property type="evidence" value="ECO:0007669"/>
    <property type="project" value="UniProtKB-KW"/>
</dbReference>
<evidence type="ECO:0000256" key="10">
    <source>
        <dbReference type="ARBA" id="ARBA00022839"/>
    </source>
</evidence>
<keyword evidence="17" id="KW-0812">Transmembrane</keyword>
<dbReference type="Gene3D" id="3.90.320.10">
    <property type="match status" value="1"/>
</dbReference>
<dbReference type="GO" id="GO:0004527">
    <property type="term" value="F:exonuclease activity"/>
    <property type="evidence" value="ECO:0007669"/>
    <property type="project" value="UniProtKB-KW"/>
</dbReference>
<evidence type="ECO:0000313" key="19">
    <source>
        <dbReference type="EMBL" id="GAP19736.1"/>
    </source>
</evidence>
<comment type="cofactor">
    <cofactor evidence="16">
        <name>iron-sulfur cluster</name>
        <dbReference type="ChEBI" id="CHEBI:30408"/>
    </cofactor>
</comment>
<gene>
    <name evidence="19" type="ORF">LSAC_03648</name>
</gene>